<proteinExistence type="predicted"/>
<dbReference type="EMBL" id="FXTY01000001">
    <property type="protein sequence ID" value="SMP03420.1"/>
    <property type="molecule type" value="Genomic_DNA"/>
</dbReference>
<dbReference type="SMART" id="SM00822">
    <property type="entry name" value="PKS_KR"/>
    <property type="match status" value="1"/>
</dbReference>
<evidence type="ECO:0000256" key="1">
    <source>
        <dbReference type="ARBA" id="ARBA00004240"/>
    </source>
</evidence>
<evidence type="ECO:0000313" key="12">
    <source>
        <dbReference type="Proteomes" id="UP001157961"/>
    </source>
</evidence>
<keyword evidence="12" id="KW-1185">Reference proteome</keyword>
<keyword evidence="6" id="KW-0746">Sphingolipid metabolism</keyword>
<dbReference type="Pfam" id="PF00106">
    <property type="entry name" value="adh_short"/>
    <property type="match status" value="1"/>
</dbReference>
<comment type="pathway">
    <text evidence="2">Lipid metabolism; sphingolipid metabolism.</text>
</comment>
<evidence type="ECO:0000256" key="7">
    <source>
        <dbReference type="ARBA" id="ARBA00023002"/>
    </source>
</evidence>
<comment type="pathway">
    <text evidence="3">Sphingolipid metabolism.</text>
</comment>
<evidence type="ECO:0000259" key="10">
    <source>
        <dbReference type="SMART" id="SM00822"/>
    </source>
</evidence>
<dbReference type="Gene3D" id="3.40.50.720">
    <property type="entry name" value="NAD(P)-binding Rossmann-like Domain"/>
    <property type="match status" value="1"/>
</dbReference>
<dbReference type="Proteomes" id="UP001157961">
    <property type="component" value="Unassembled WGS sequence"/>
</dbReference>
<comment type="caution">
    <text evidence="11">The sequence shown here is derived from an EMBL/GenBank/DDBJ whole genome shotgun (WGS) entry which is preliminary data.</text>
</comment>
<dbReference type="PANTHER" id="PTHR43550">
    <property type="entry name" value="3-KETODIHYDROSPHINGOSINE REDUCTASE"/>
    <property type="match status" value="1"/>
</dbReference>
<feature type="domain" description="Ketoreductase" evidence="10">
    <location>
        <begin position="2"/>
        <end position="186"/>
    </location>
</feature>
<gene>
    <name evidence="11" type="ORF">SAMN06265373_101362</name>
</gene>
<dbReference type="CDD" id="cd08939">
    <property type="entry name" value="KDSR-like_SDR_c"/>
    <property type="match status" value="1"/>
</dbReference>
<name>A0ABY1N972_9RHOB</name>
<dbReference type="RefSeq" id="WP_283424222.1">
    <property type="nucleotide sequence ID" value="NZ_FXTY01000001.1"/>
</dbReference>
<keyword evidence="4" id="KW-0256">Endoplasmic reticulum</keyword>
<evidence type="ECO:0000256" key="8">
    <source>
        <dbReference type="ARBA" id="ARBA00023098"/>
    </source>
</evidence>
<evidence type="ECO:0000256" key="3">
    <source>
        <dbReference type="ARBA" id="ARBA00004991"/>
    </source>
</evidence>
<evidence type="ECO:0000256" key="9">
    <source>
        <dbReference type="ARBA" id="ARBA00026112"/>
    </source>
</evidence>
<evidence type="ECO:0000256" key="5">
    <source>
        <dbReference type="ARBA" id="ARBA00022857"/>
    </source>
</evidence>
<dbReference type="InterPro" id="IPR036291">
    <property type="entry name" value="NAD(P)-bd_dom_sf"/>
</dbReference>
<protein>
    <recommendedName>
        <fullName evidence="9">3-dehydrosphinganine reductase</fullName>
        <ecNumber evidence="9">1.1.1.102</ecNumber>
    </recommendedName>
</protein>
<evidence type="ECO:0000256" key="4">
    <source>
        <dbReference type="ARBA" id="ARBA00022824"/>
    </source>
</evidence>
<evidence type="ECO:0000256" key="6">
    <source>
        <dbReference type="ARBA" id="ARBA00022919"/>
    </source>
</evidence>
<dbReference type="InterPro" id="IPR057326">
    <property type="entry name" value="KR_dom"/>
</dbReference>
<dbReference type="InterPro" id="IPR045022">
    <property type="entry name" value="KDSR-like"/>
</dbReference>
<keyword evidence="8" id="KW-0443">Lipid metabolism</keyword>
<accession>A0ABY1N972</accession>
<dbReference type="EC" id="1.1.1.102" evidence="9"/>
<keyword evidence="7" id="KW-0560">Oxidoreductase</keyword>
<dbReference type="PANTHER" id="PTHR43550:SF3">
    <property type="entry name" value="3-KETODIHYDROSPHINGOSINE REDUCTASE"/>
    <property type="match status" value="1"/>
</dbReference>
<sequence length="265" mass="28586">MPTAFITGGSSGIGFAAAWELAIKGHSLALFARDAAKLLDTRNALLEAAPDIEVEVFAVDVANRDSFVETLKMAIRKLGPPDMAIASAGIAEPGLFREQPFEQHKRHMEVNYFGTLTFIETLRGPMAAAGGGRFGLIASGAAFFGIYGYGAYAPSKFALRGLAEILHLELENTNISVTLIYPPDTDTPQLEAEKRTKPAATQEITEGGGLWQPVDVAGHLIKGMEDGKPVVTPGPQMLLLNGLSSLISPILRWHQRRIIRKHEAK</sequence>
<dbReference type="PRINTS" id="PR00081">
    <property type="entry name" value="GDHRDH"/>
</dbReference>
<dbReference type="SUPFAM" id="SSF51735">
    <property type="entry name" value="NAD(P)-binding Rossmann-fold domains"/>
    <property type="match status" value="1"/>
</dbReference>
<comment type="subcellular location">
    <subcellularLocation>
        <location evidence="1">Endoplasmic reticulum</location>
    </subcellularLocation>
</comment>
<organism evidence="11 12">
    <name type="scientific">Shimia sagamensis</name>
    <dbReference type="NCBI Taxonomy" id="1566352"/>
    <lineage>
        <taxon>Bacteria</taxon>
        <taxon>Pseudomonadati</taxon>
        <taxon>Pseudomonadota</taxon>
        <taxon>Alphaproteobacteria</taxon>
        <taxon>Rhodobacterales</taxon>
        <taxon>Roseobacteraceae</taxon>
    </lineage>
</organism>
<dbReference type="InterPro" id="IPR002347">
    <property type="entry name" value="SDR_fam"/>
</dbReference>
<evidence type="ECO:0000256" key="2">
    <source>
        <dbReference type="ARBA" id="ARBA00004760"/>
    </source>
</evidence>
<evidence type="ECO:0000313" key="11">
    <source>
        <dbReference type="EMBL" id="SMP03420.1"/>
    </source>
</evidence>
<keyword evidence="5" id="KW-0521">NADP</keyword>
<reference evidence="11 12" key="1">
    <citation type="submission" date="2017-05" db="EMBL/GenBank/DDBJ databases">
        <authorList>
            <person name="Varghese N."/>
            <person name="Submissions S."/>
        </authorList>
    </citation>
    <scope>NUCLEOTIDE SEQUENCE [LARGE SCALE GENOMIC DNA]</scope>
    <source>
        <strain evidence="11 12">DSM 29734</strain>
    </source>
</reference>